<dbReference type="GO" id="GO:0004674">
    <property type="term" value="F:protein serine/threonine kinase activity"/>
    <property type="evidence" value="ECO:0007669"/>
    <property type="project" value="UniProtKB-KW"/>
</dbReference>
<dbReference type="PROSITE" id="PS00107">
    <property type="entry name" value="PROTEIN_KINASE_ATP"/>
    <property type="match status" value="1"/>
</dbReference>
<dbReference type="SMART" id="SM00220">
    <property type="entry name" value="S_TKc"/>
    <property type="match status" value="1"/>
</dbReference>
<feature type="binding site" evidence="10">
    <location>
        <position position="34"/>
    </location>
    <ligand>
        <name>ATP</name>
        <dbReference type="ChEBI" id="CHEBI:30616"/>
    </ligand>
</feature>
<evidence type="ECO:0000259" key="12">
    <source>
        <dbReference type="PROSITE" id="PS50011"/>
    </source>
</evidence>
<comment type="catalytic activity">
    <reaction evidence="9">
        <text>L-seryl-[protein] + ATP = O-phospho-L-seryl-[protein] + ADP + H(+)</text>
        <dbReference type="Rhea" id="RHEA:17989"/>
        <dbReference type="Rhea" id="RHEA-COMP:9863"/>
        <dbReference type="Rhea" id="RHEA-COMP:11604"/>
        <dbReference type="ChEBI" id="CHEBI:15378"/>
        <dbReference type="ChEBI" id="CHEBI:29999"/>
        <dbReference type="ChEBI" id="CHEBI:30616"/>
        <dbReference type="ChEBI" id="CHEBI:83421"/>
        <dbReference type="ChEBI" id="CHEBI:456216"/>
        <dbReference type="EC" id="2.7.11.1"/>
    </reaction>
</comment>
<keyword evidence="4" id="KW-0808">Transferase</keyword>
<keyword evidence="7 10" id="KW-0067">ATP-binding</keyword>
<reference evidence="14" key="1">
    <citation type="submission" date="2022-11" db="UniProtKB">
        <authorList>
            <consortium name="WormBaseParasite"/>
        </authorList>
    </citation>
    <scope>IDENTIFICATION</scope>
</reference>
<evidence type="ECO:0000256" key="4">
    <source>
        <dbReference type="ARBA" id="ARBA00022679"/>
    </source>
</evidence>
<evidence type="ECO:0000313" key="14">
    <source>
        <dbReference type="WBParaSite" id="PSU_v2.g5739.t1"/>
    </source>
</evidence>
<accession>A0A914Z672</accession>
<dbReference type="PROSITE" id="PS50011">
    <property type="entry name" value="PROTEIN_KINASE_DOM"/>
    <property type="match status" value="1"/>
</dbReference>
<dbReference type="EC" id="2.7.11.1" evidence="2"/>
<keyword evidence="3 11" id="KW-0723">Serine/threonine-protein kinase</keyword>
<evidence type="ECO:0000256" key="11">
    <source>
        <dbReference type="RuleBase" id="RU000304"/>
    </source>
</evidence>
<name>A0A914Z672_9BILA</name>
<evidence type="ECO:0000313" key="13">
    <source>
        <dbReference type="Proteomes" id="UP000887577"/>
    </source>
</evidence>
<dbReference type="PANTHER" id="PTHR44899:SF3">
    <property type="entry name" value="SERINE_THREONINE-PROTEIN KINASE NEK1"/>
    <property type="match status" value="1"/>
</dbReference>
<dbReference type="GO" id="GO:0005524">
    <property type="term" value="F:ATP binding"/>
    <property type="evidence" value="ECO:0007669"/>
    <property type="project" value="UniProtKB-UniRule"/>
</dbReference>
<dbReference type="Pfam" id="PF00069">
    <property type="entry name" value="Pkinase"/>
    <property type="match status" value="1"/>
</dbReference>
<evidence type="ECO:0000256" key="9">
    <source>
        <dbReference type="ARBA" id="ARBA00048679"/>
    </source>
</evidence>
<organism evidence="13 14">
    <name type="scientific">Panagrolaimus superbus</name>
    <dbReference type="NCBI Taxonomy" id="310955"/>
    <lineage>
        <taxon>Eukaryota</taxon>
        <taxon>Metazoa</taxon>
        <taxon>Ecdysozoa</taxon>
        <taxon>Nematoda</taxon>
        <taxon>Chromadorea</taxon>
        <taxon>Rhabditida</taxon>
        <taxon>Tylenchina</taxon>
        <taxon>Panagrolaimomorpha</taxon>
        <taxon>Panagrolaimoidea</taxon>
        <taxon>Panagrolaimidae</taxon>
        <taxon>Panagrolaimus</taxon>
    </lineage>
</organism>
<dbReference type="InterPro" id="IPR017441">
    <property type="entry name" value="Protein_kinase_ATP_BS"/>
</dbReference>
<dbReference type="PIRSF" id="PIRSF000654">
    <property type="entry name" value="Integrin-linked_kinase"/>
    <property type="match status" value="1"/>
</dbReference>
<dbReference type="WBParaSite" id="PSU_v2.g5739.t1">
    <property type="protein sequence ID" value="PSU_v2.g5739.t1"/>
    <property type="gene ID" value="PSU_v2.g5739"/>
</dbReference>
<keyword evidence="6" id="KW-0418">Kinase</keyword>
<protein>
    <recommendedName>
        <fullName evidence="2">non-specific serine/threonine protein kinase</fullName>
        <ecNumber evidence="2">2.7.11.1</ecNumber>
    </recommendedName>
</protein>
<evidence type="ECO:0000256" key="1">
    <source>
        <dbReference type="ARBA" id="ARBA00010886"/>
    </source>
</evidence>
<comment type="similarity">
    <text evidence="1">Belongs to the protein kinase superfamily. NEK Ser/Thr protein kinase family. NIMA subfamily.</text>
</comment>
<dbReference type="PANTHER" id="PTHR44899">
    <property type="entry name" value="CAMK FAMILY PROTEIN KINASE"/>
    <property type="match status" value="1"/>
</dbReference>
<dbReference type="InterPro" id="IPR000719">
    <property type="entry name" value="Prot_kinase_dom"/>
</dbReference>
<feature type="domain" description="Protein kinase" evidence="12">
    <location>
        <begin position="5"/>
        <end position="265"/>
    </location>
</feature>
<dbReference type="Proteomes" id="UP000887577">
    <property type="component" value="Unplaced"/>
</dbReference>
<dbReference type="InterPro" id="IPR051131">
    <property type="entry name" value="NEK_Ser/Thr_kinase_NIMA"/>
</dbReference>
<evidence type="ECO:0000256" key="7">
    <source>
        <dbReference type="ARBA" id="ARBA00022840"/>
    </source>
</evidence>
<dbReference type="Gene3D" id="1.10.510.10">
    <property type="entry name" value="Transferase(Phosphotransferase) domain 1"/>
    <property type="match status" value="1"/>
</dbReference>
<evidence type="ECO:0000256" key="2">
    <source>
        <dbReference type="ARBA" id="ARBA00012513"/>
    </source>
</evidence>
<evidence type="ECO:0000256" key="5">
    <source>
        <dbReference type="ARBA" id="ARBA00022741"/>
    </source>
</evidence>
<evidence type="ECO:0000256" key="6">
    <source>
        <dbReference type="ARBA" id="ARBA00022777"/>
    </source>
</evidence>
<dbReference type="PROSITE" id="PS00108">
    <property type="entry name" value="PROTEIN_KINASE_ST"/>
    <property type="match status" value="1"/>
</dbReference>
<sequence length="282" mass="32178">MTCNYKISEKIGEGAFSEVFYAEHNASNFPVALKKLKIESLSEDEMKSCLNEILLLQKVNCENVICCFGGFKESNNYYISLEYADAGDLEGLITMNRQNGRLFSERSIWFYFHQICAGVKELHAKRILHRDLKPANIFLTSKGKAKIGDLGLSRIFSLKTQFAKSIVGTEYYLAPERNSQGGYHFKSDIWSLGCILYELCALRSPFNGEQQNAYALFKRIETCQFPPIPANCYSRQLKYFISSCLTVKPANRPNAEQAHLAASLMNKKFETLRLQYKKQFGK</sequence>
<evidence type="ECO:0000256" key="3">
    <source>
        <dbReference type="ARBA" id="ARBA00022527"/>
    </source>
</evidence>
<keyword evidence="5 10" id="KW-0547">Nucleotide-binding</keyword>
<dbReference type="InterPro" id="IPR011009">
    <property type="entry name" value="Kinase-like_dom_sf"/>
</dbReference>
<dbReference type="SUPFAM" id="SSF56112">
    <property type="entry name" value="Protein kinase-like (PK-like)"/>
    <property type="match status" value="1"/>
</dbReference>
<evidence type="ECO:0000256" key="10">
    <source>
        <dbReference type="PROSITE-ProRule" id="PRU10141"/>
    </source>
</evidence>
<dbReference type="AlphaFoldDB" id="A0A914Z672"/>
<comment type="catalytic activity">
    <reaction evidence="8">
        <text>L-threonyl-[protein] + ATP = O-phospho-L-threonyl-[protein] + ADP + H(+)</text>
        <dbReference type="Rhea" id="RHEA:46608"/>
        <dbReference type="Rhea" id="RHEA-COMP:11060"/>
        <dbReference type="Rhea" id="RHEA-COMP:11605"/>
        <dbReference type="ChEBI" id="CHEBI:15378"/>
        <dbReference type="ChEBI" id="CHEBI:30013"/>
        <dbReference type="ChEBI" id="CHEBI:30616"/>
        <dbReference type="ChEBI" id="CHEBI:61977"/>
        <dbReference type="ChEBI" id="CHEBI:456216"/>
        <dbReference type="EC" id="2.7.11.1"/>
    </reaction>
</comment>
<proteinExistence type="inferred from homology"/>
<keyword evidence="13" id="KW-1185">Reference proteome</keyword>
<dbReference type="InterPro" id="IPR008271">
    <property type="entry name" value="Ser/Thr_kinase_AS"/>
</dbReference>
<evidence type="ECO:0000256" key="8">
    <source>
        <dbReference type="ARBA" id="ARBA00047899"/>
    </source>
</evidence>